<evidence type="ECO:0000313" key="1">
    <source>
        <dbReference type="EMBL" id="ACL55694.1"/>
    </source>
</evidence>
<name>B8IDX2_METNO</name>
<dbReference type="Proteomes" id="UP000008207">
    <property type="component" value="Chromosome"/>
</dbReference>
<dbReference type="EMBL" id="CP001349">
    <property type="protein sequence ID" value="ACL55694.1"/>
    <property type="molecule type" value="Genomic_DNA"/>
</dbReference>
<dbReference type="KEGG" id="mno:Mnod_0662"/>
<proteinExistence type="predicted"/>
<protein>
    <submittedName>
        <fullName evidence="1">Uncharacterized protein</fullName>
    </submittedName>
</protein>
<evidence type="ECO:0000313" key="2">
    <source>
        <dbReference type="Proteomes" id="UP000008207"/>
    </source>
</evidence>
<reference evidence="1 2" key="1">
    <citation type="submission" date="2009-01" db="EMBL/GenBank/DDBJ databases">
        <title>Complete sequence of chromosome of Methylobacterium nodulans ORS 2060.</title>
        <authorList>
            <consortium name="US DOE Joint Genome Institute"/>
            <person name="Lucas S."/>
            <person name="Copeland A."/>
            <person name="Lapidus A."/>
            <person name="Glavina del Rio T."/>
            <person name="Dalin E."/>
            <person name="Tice H."/>
            <person name="Bruce D."/>
            <person name="Goodwin L."/>
            <person name="Pitluck S."/>
            <person name="Sims D."/>
            <person name="Brettin T."/>
            <person name="Detter J.C."/>
            <person name="Han C."/>
            <person name="Larimer F."/>
            <person name="Land M."/>
            <person name="Hauser L."/>
            <person name="Kyrpides N."/>
            <person name="Ivanova N."/>
            <person name="Marx C.J."/>
            <person name="Richardson P."/>
        </authorList>
    </citation>
    <scope>NUCLEOTIDE SEQUENCE [LARGE SCALE GENOMIC DNA]</scope>
    <source>
        <strain evidence="2">LMG 21967 / CNCM I-2342 / ORS 2060</strain>
    </source>
</reference>
<sequence length="52" mass="6099">MELAPAADFESSFAPMRKRNRLRHDVHLSYHRYARCRFGFEVMRDSGSLLLG</sequence>
<gene>
    <name evidence="1" type="ordered locus">Mnod_0662</name>
</gene>
<accession>B8IDX2</accession>
<dbReference type="AlphaFoldDB" id="B8IDX2"/>
<dbReference type="HOGENOM" id="CLU_3081700_0_0_5"/>
<organism evidence="1 2">
    <name type="scientific">Methylobacterium nodulans (strain LMG 21967 / CNCM I-2342 / ORS 2060)</name>
    <dbReference type="NCBI Taxonomy" id="460265"/>
    <lineage>
        <taxon>Bacteria</taxon>
        <taxon>Pseudomonadati</taxon>
        <taxon>Pseudomonadota</taxon>
        <taxon>Alphaproteobacteria</taxon>
        <taxon>Hyphomicrobiales</taxon>
        <taxon>Methylobacteriaceae</taxon>
        <taxon>Methylobacterium</taxon>
    </lineage>
</organism>
<keyword evidence="2" id="KW-1185">Reference proteome</keyword>